<comment type="caution">
    <text evidence="1">The sequence shown here is derived from an EMBL/GenBank/DDBJ whole genome shotgun (WGS) entry which is preliminary data.</text>
</comment>
<dbReference type="AlphaFoldDB" id="A0A919CU42"/>
<evidence type="ECO:0000313" key="2">
    <source>
        <dbReference type="Proteomes" id="UP000608955"/>
    </source>
</evidence>
<keyword evidence="2" id="KW-1185">Reference proteome</keyword>
<proteinExistence type="predicted"/>
<evidence type="ECO:0000313" key="1">
    <source>
        <dbReference type="EMBL" id="GHD86061.1"/>
    </source>
</evidence>
<name>A0A919CU42_9ACTN</name>
<dbReference type="EMBL" id="BMVF01000003">
    <property type="protein sequence ID" value="GHD86061.1"/>
    <property type="molecule type" value="Genomic_DNA"/>
</dbReference>
<reference evidence="1" key="2">
    <citation type="submission" date="2020-09" db="EMBL/GenBank/DDBJ databases">
        <authorList>
            <person name="Sun Q."/>
            <person name="Ohkuma M."/>
        </authorList>
    </citation>
    <scope>NUCLEOTIDE SEQUENCE</scope>
    <source>
        <strain evidence="1">JCM 4654</strain>
    </source>
</reference>
<sequence length="55" mass="5411">MPQLPSTSVQALVVTDTVLPLVLTEMPGPAAAGWAARPHASAAATAATGAERNSG</sequence>
<dbReference type="Proteomes" id="UP000608955">
    <property type="component" value="Unassembled WGS sequence"/>
</dbReference>
<accession>A0A919CU42</accession>
<organism evidence="1 2">
    <name type="scientific">Streptomyces naganishii JCM 4654</name>
    <dbReference type="NCBI Taxonomy" id="1306179"/>
    <lineage>
        <taxon>Bacteria</taxon>
        <taxon>Bacillati</taxon>
        <taxon>Actinomycetota</taxon>
        <taxon>Actinomycetes</taxon>
        <taxon>Kitasatosporales</taxon>
        <taxon>Streptomycetaceae</taxon>
        <taxon>Streptomyces</taxon>
    </lineage>
</organism>
<gene>
    <name evidence="1" type="ORF">GCM10010508_12320</name>
</gene>
<protein>
    <submittedName>
        <fullName evidence="1">Uncharacterized protein</fullName>
    </submittedName>
</protein>
<reference evidence="1" key="1">
    <citation type="journal article" date="2014" name="Int. J. Syst. Evol. Microbiol.">
        <title>Complete genome sequence of Corynebacterium casei LMG S-19264T (=DSM 44701T), isolated from a smear-ripened cheese.</title>
        <authorList>
            <consortium name="US DOE Joint Genome Institute (JGI-PGF)"/>
            <person name="Walter F."/>
            <person name="Albersmeier A."/>
            <person name="Kalinowski J."/>
            <person name="Ruckert C."/>
        </authorList>
    </citation>
    <scope>NUCLEOTIDE SEQUENCE</scope>
    <source>
        <strain evidence="1">JCM 4654</strain>
    </source>
</reference>